<keyword evidence="11" id="KW-0408">Iron</keyword>
<comment type="similarity">
    <text evidence="3">Belongs to the radical SAM superfamily. Biotin synthase family.</text>
</comment>
<dbReference type="SMART" id="SM00876">
    <property type="entry name" value="BATS"/>
    <property type="match status" value="1"/>
</dbReference>
<dbReference type="CDD" id="cd01335">
    <property type="entry name" value="Radical_SAM"/>
    <property type="match status" value="1"/>
</dbReference>
<dbReference type="InterPro" id="IPR002684">
    <property type="entry name" value="Biotin_synth/BioAB"/>
</dbReference>
<dbReference type="Gene3D" id="3.40.50.1820">
    <property type="entry name" value="alpha/beta hydrolase"/>
    <property type="match status" value="1"/>
</dbReference>
<evidence type="ECO:0000256" key="3">
    <source>
        <dbReference type="ARBA" id="ARBA00010765"/>
    </source>
</evidence>
<evidence type="ECO:0000259" key="16">
    <source>
        <dbReference type="SMART" id="SM00729"/>
    </source>
</evidence>
<dbReference type="NCBIfam" id="TIGR00433">
    <property type="entry name" value="bioB"/>
    <property type="match status" value="1"/>
</dbReference>
<evidence type="ECO:0000256" key="2">
    <source>
        <dbReference type="ARBA" id="ARBA00004942"/>
    </source>
</evidence>
<dbReference type="InterPro" id="IPR029058">
    <property type="entry name" value="AB_hydrolase_fold"/>
</dbReference>
<dbReference type="SMART" id="SM00729">
    <property type="entry name" value="Elp3"/>
    <property type="match status" value="1"/>
</dbReference>
<name>A0AAF0DRP2_9BASI</name>
<comment type="catalytic activity">
    <reaction evidence="14">
        <text>a diacylglycerol + H2O = a monoacylglycerol + a fatty acid + H(+)</text>
        <dbReference type="Rhea" id="RHEA:32731"/>
        <dbReference type="ChEBI" id="CHEBI:15377"/>
        <dbReference type="ChEBI" id="CHEBI:15378"/>
        <dbReference type="ChEBI" id="CHEBI:17408"/>
        <dbReference type="ChEBI" id="CHEBI:18035"/>
        <dbReference type="ChEBI" id="CHEBI:28868"/>
    </reaction>
</comment>
<dbReference type="Pfam" id="PF06968">
    <property type="entry name" value="BATS"/>
    <property type="match status" value="1"/>
</dbReference>
<dbReference type="Pfam" id="PF04055">
    <property type="entry name" value="Radical_SAM"/>
    <property type="match status" value="1"/>
</dbReference>
<evidence type="ECO:0000256" key="4">
    <source>
        <dbReference type="ARBA" id="ARBA00012236"/>
    </source>
</evidence>
<dbReference type="FunFam" id="3.20.20.70:FF:000011">
    <property type="entry name" value="Biotin synthase"/>
    <property type="match status" value="1"/>
</dbReference>
<dbReference type="SFLD" id="SFLDF00272">
    <property type="entry name" value="biotin_synthase"/>
    <property type="match status" value="1"/>
</dbReference>
<dbReference type="InterPro" id="IPR010722">
    <property type="entry name" value="BATS_dom"/>
</dbReference>
<dbReference type="GO" id="GO:0051539">
    <property type="term" value="F:4 iron, 4 sulfur cluster binding"/>
    <property type="evidence" value="ECO:0007669"/>
    <property type="project" value="UniProtKB-KW"/>
</dbReference>
<evidence type="ECO:0000256" key="14">
    <source>
        <dbReference type="ARBA" id="ARBA00047591"/>
    </source>
</evidence>
<dbReference type="InterPro" id="IPR024177">
    <property type="entry name" value="Biotin_synthase"/>
</dbReference>
<comment type="cofactor">
    <cofactor evidence="1">
        <name>[4Fe-4S] cluster</name>
        <dbReference type="ChEBI" id="CHEBI:49883"/>
    </cofactor>
</comment>
<comment type="pathway">
    <text evidence="2">Cofactor biosynthesis; biotin biosynthesis; biotin from 7,8-diaminononanoate: step 2/2.</text>
</comment>
<evidence type="ECO:0000313" key="19">
    <source>
        <dbReference type="Proteomes" id="UP001216638"/>
    </source>
</evidence>
<comment type="cofactor">
    <cofactor evidence="13">
        <name>[2Fe-2S] cluster</name>
        <dbReference type="ChEBI" id="CHEBI:190135"/>
    </cofactor>
</comment>
<evidence type="ECO:0000313" key="18">
    <source>
        <dbReference type="EMBL" id="WFC94177.1"/>
    </source>
</evidence>
<dbReference type="HAMAP" id="MF_01694">
    <property type="entry name" value="BioB"/>
    <property type="match status" value="1"/>
</dbReference>
<feature type="domain" description="Elp3/MiaA/NifB-like radical SAM core" evidence="16">
    <location>
        <begin position="87"/>
        <end position="295"/>
    </location>
</feature>
<organism evidence="18 19">
    <name type="scientific">Malassezia brasiliensis</name>
    <dbReference type="NCBI Taxonomy" id="1821822"/>
    <lineage>
        <taxon>Eukaryota</taxon>
        <taxon>Fungi</taxon>
        <taxon>Dikarya</taxon>
        <taxon>Basidiomycota</taxon>
        <taxon>Ustilaginomycotina</taxon>
        <taxon>Malasseziomycetes</taxon>
        <taxon>Malasseziales</taxon>
        <taxon>Malasseziaceae</taxon>
        <taxon>Malassezia</taxon>
    </lineage>
</organism>
<dbReference type="PANTHER" id="PTHR22976:SF2">
    <property type="entry name" value="BIOTIN SYNTHASE, MITOCHONDRIAL"/>
    <property type="match status" value="1"/>
</dbReference>
<dbReference type="GO" id="GO:0004076">
    <property type="term" value="F:biotin synthase activity"/>
    <property type="evidence" value="ECO:0007669"/>
    <property type="project" value="UniProtKB-EC"/>
</dbReference>
<dbReference type="SFLD" id="SFLDG01060">
    <property type="entry name" value="BATS_domain_containing"/>
    <property type="match status" value="1"/>
</dbReference>
<keyword evidence="19" id="KW-1185">Reference proteome</keyword>
<evidence type="ECO:0000259" key="17">
    <source>
        <dbReference type="SMART" id="SM00876"/>
    </source>
</evidence>
<keyword evidence="6 18" id="KW-0808">Transferase</keyword>
<evidence type="ECO:0000256" key="5">
    <source>
        <dbReference type="ARBA" id="ARBA00022485"/>
    </source>
</evidence>
<dbReference type="InterPro" id="IPR058240">
    <property type="entry name" value="rSAM_sf"/>
</dbReference>
<dbReference type="SUPFAM" id="SSF102114">
    <property type="entry name" value="Radical SAM enzymes"/>
    <property type="match status" value="1"/>
</dbReference>
<evidence type="ECO:0000256" key="8">
    <source>
        <dbReference type="ARBA" id="ARBA00022714"/>
    </source>
</evidence>
<evidence type="ECO:0000256" key="10">
    <source>
        <dbReference type="ARBA" id="ARBA00022756"/>
    </source>
</evidence>
<dbReference type="InterPro" id="IPR013785">
    <property type="entry name" value="Aldolase_TIM"/>
</dbReference>
<proteinExistence type="inferred from homology"/>
<keyword evidence="9" id="KW-0479">Metal-binding</keyword>
<dbReference type="AlphaFoldDB" id="A0AAF0DRP2"/>
<dbReference type="PANTHER" id="PTHR22976">
    <property type="entry name" value="BIOTIN SYNTHASE"/>
    <property type="match status" value="1"/>
</dbReference>
<evidence type="ECO:0000256" key="1">
    <source>
        <dbReference type="ARBA" id="ARBA00001966"/>
    </source>
</evidence>
<evidence type="ECO:0000256" key="13">
    <source>
        <dbReference type="ARBA" id="ARBA00034078"/>
    </source>
</evidence>
<reference evidence="18" key="1">
    <citation type="submission" date="2023-03" db="EMBL/GenBank/DDBJ databases">
        <title>Mating type loci evolution in Malassezia.</title>
        <authorList>
            <person name="Coelho M.A."/>
        </authorList>
    </citation>
    <scope>NUCLEOTIDE SEQUENCE</scope>
    <source>
        <strain evidence="18">CBS 14135</strain>
    </source>
</reference>
<evidence type="ECO:0000256" key="6">
    <source>
        <dbReference type="ARBA" id="ARBA00022679"/>
    </source>
</evidence>
<dbReference type="GO" id="GO:0046872">
    <property type="term" value="F:metal ion binding"/>
    <property type="evidence" value="ECO:0007669"/>
    <property type="project" value="UniProtKB-KW"/>
</dbReference>
<keyword evidence="8" id="KW-0001">2Fe-2S</keyword>
<dbReference type="InterPro" id="IPR007197">
    <property type="entry name" value="rSAM"/>
</dbReference>
<dbReference type="Gene3D" id="3.20.20.70">
    <property type="entry name" value="Aldolase class I"/>
    <property type="match status" value="1"/>
</dbReference>
<dbReference type="SFLD" id="SFLDG01278">
    <property type="entry name" value="biotin_synthase_like"/>
    <property type="match status" value="1"/>
</dbReference>
<keyword evidence="5" id="KW-0004">4Fe-4S</keyword>
<evidence type="ECO:0000256" key="9">
    <source>
        <dbReference type="ARBA" id="ARBA00022723"/>
    </source>
</evidence>
<dbReference type="GO" id="GO:0005739">
    <property type="term" value="C:mitochondrion"/>
    <property type="evidence" value="ECO:0007669"/>
    <property type="project" value="TreeGrafter"/>
</dbReference>
<evidence type="ECO:0000256" key="12">
    <source>
        <dbReference type="ARBA" id="ARBA00023014"/>
    </source>
</evidence>
<evidence type="ECO:0000256" key="7">
    <source>
        <dbReference type="ARBA" id="ARBA00022691"/>
    </source>
</evidence>
<keyword evidence="10" id="KW-0093">Biotin biosynthesis</keyword>
<keyword evidence="12" id="KW-0411">Iron-sulfur</keyword>
<dbReference type="SUPFAM" id="SSF53474">
    <property type="entry name" value="alpha/beta-Hydrolases"/>
    <property type="match status" value="1"/>
</dbReference>
<dbReference type="EC" id="2.8.1.6" evidence="4"/>
<feature type="domain" description="Biotin and thiamin synthesis-associated" evidence="17">
    <location>
        <begin position="266"/>
        <end position="358"/>
    </location>
</feature>
<keyword evidence="7" id="KW-0949">S-adenosyl-L-methionine</keyword>
<dbReference type="Proteomes" id="UP001216638">
    <property type="component" value="Chromosome 1"/>
</dbReference>
<comment type="catalytic activity">
    <reaction evidence="15">
        <text>a monoacylglycerol + H2O = glycerol + a fatty acid + H(+)</text>
        <dbReference type="Rhea" id="RHEA:15245"/>
        <dbReference type="ChEBI" id="CHEBI:15377"/>
        <dbReference type="ChEBI" id="CHEBI:15378"/>
        <dbReference type="ChEBI" id="CHEBI:17408"/>
        <dbReference type="ChEBI" id="CHEBI:17754"/>
        <dbReference type="ChEBI" id="CHEBI:28868"/>
    </reaction>
</comment>
<dbReference type="GO" id="GO:0051537">
    <property type="term" value="F:2 iron, 2 sulfur cluster binding"/>
    <property type="evidence" value="ECO:0007669"/>
    <property type="project" value="UniProtKB-KW"/>
</dbReference>
<evidence type="ECO:0000256" key="11">
    <source>
        <dbReference type="ARBA" id="ARBA00023004"/>
    </source>
</evidence>
<gene>
    <name evidence="18" type="primary">BIO2</name>
    <name evidence="18" type="ORF">MBRA1_000810</name>
</gene>
<sequence length="909" mass="101929">MLMPRAWAGVPRVFQRAKSTAVLRAVPKSNYTGSESPSPSWAHEAPARREWTREEVQALFDQPLLELVFQAATVHRQHNDPQRIQLCTLMNIKEGGCSEDCAYCSQSSRYSTHSKASPLEKIDNVLAEARRAKENGSTRFCMGAAWREIGGRKRGFNRILDMVREIRGMGMEVCTTLGMLSAEQAQMLKEAGLSAYNHNLDTSREYYNKVITSRTYEDRLETIANVREAGISVCSGGILGLGEDESDRVGLIWEMSRLPEHPESFPVNALVAIKGTPMEGQEPVSFQEMLRTIATARIVLPTSIVRIAAGRHLFSESEQAMAFLAGANAIFTGHRMLTTPTSSWDEDKAMLSRWGLKGMKSFESKRLAPLAEEAPVTTSAESAAEPMPEAPQRTATGAVHILHGTLPPRVQMALGSAAADALSARVVFMYAIIEVLFSVYYQYLVFRVQPPAPPRAATREYVVKAVLSAFQDGLVGGEEGKFLSFDADAAPDVLPRAVQKLPYDDPRAKAFREEMSGWFIGLRPEQVTEHDLCEWLSWALFGQFYEEVRDDDVQDTVDAPTSSPGRAQRRLEFLHDAVRLFAARCGIDRFAERVELTPAEQRSKRTMLLSLDPVRVSARPLGLYLLTWSLNETARIAWWWLYGFELRQMGTMQYLVHMPPGWRADAAARGEMALPLLFLHGLGIGVCEYYQTVRAVMDPALCPRQRPVVIPLQPWSSYGLFSPRFLRPWSKEECLWMVQGALQRHGLDKCGVVVLSHSMGTISHSWLLKEMPGVLKRNVFVDPVCFQLWAPQLCYRFLYKKAVTFVEYVLRYFVAREVATANVLMRHFDWAANTLLLEHLPHRTDPKRTRIYLAGADTVVDAPGLQHFFARHGMSSVVVYRPGVHHGAFVLGPRTSLAQIVPELDAPLS</sequence>
<dbReference type="GO" id="GO:0009102">
    <property type="term" value="P:biotin biosynthetic process"/>
    <property type="evidence" value="ECO:0007669"/>
    <property type="project" value="UniProtKB-KW"/>
</dbReference>
<evidence type="ECO:0000256" key="15">
    <source>
        <dbReference type="ARBA" id="ARBA00048461"/>
    </source>
</evidence>
<dbReference type="SFLD" id="SFLDS00029">
    <property type="entry name" value="Radical_SAM"/>
    <property type="match status" value="1"/>
</dbReference>
<protein>
    <recommendedName>
        <fullName evidence="4">biotin synthase</fullName>
        <ecNumber evidence="4">2.8.1.6</ecNumber>
    </recommendedName>
</protein>
<dbReference type="EMBL" id="CP119951">
    <property type="protein sequence ID" value="WFC94177.1"/>
    <property type="molecule type" value="Genomic_DNA"/>
</dbReference>
<accession>A0AAF0DRP2</accession>
<dbReference type="InterPro" id="IPR006638">
    <property type="entry name" value="Elp3/MiaA/NifB-like_rSAM"/>
</dbReference>